<dbReference type="GO" id="GO:0008380">
    <property type="term" value="P:RNA splicing"/>
    <property type="evidence" value="ECO:0007669"/>
    <property type="project" value="UniProtKB-KW"/>
</dbReference>
<evidence type="ECO:0000256" key="6">
    <source>
        <dbReference type="ARBA" id="ARBA00023242"/>
    </source>
</evidence>
<keyword evidence="4 7" id="KW-0694">RNA-binding</keyword>
<dbReference type="SUPFAM" id="SSF48452">
    <property type="entry name" value="TPR-like"/>
    <property type="match status" value="1"/>
</dbReference>
<evidence type="ECO:0000256" key="5">
    <source>
        <dbReference type="ARBA" id="ARBA00023187"/>
    </source>
</evidence>
<dbReference type="GO" id="GO:0005634">
    <property type="term" value="C:nucleus"/>
    <property type="evidence" value="ECO:0007669"/>
    <property type="project" value="UniProtKB-SubCell"/>
</dbReference>
<reference evidence="10" key="1">
    <citation type="submission" date="2022-01" db="EMBL/GenBank/DDBJ databases">
        <authorList>
            <person name="King R."/>
        </authorList>
    </citation>
    <scope>NUCLEOTIDE SEQUENCE</scope>
</reference>
<keyword evidence="11" id="KW-1185">Reference proteome</keyword>
<feature type="region of interest" description="Disordered" evidence="8">
    <location>
        <begin position="534"/>
        <end position="590"/>
    </location>
</feature>
<evidence type="ECO:0000256" key="2">
    <source>
        <dbReference type="ARBA" id="ARBA00022664"/>
    </source>
</evidence>
<keyword evidence="3" id="KW-0677">Repeat</keyword>
<dbReference type="Pfam" id="PF00076">
    <property type="entry name" value="RRM_1"/>
    <property type="match status" value="2"/>
</dbReference>
<feature type="region of interest" description="Disordered" evidence="8">
    <location>
        <begin position="767"/>
        <end position="794"/>
    </location>
</feature>
<feature type="compositionally biased region" description="Acidic residues" evidence="8">
    <location>
        <begin position="9"/>
        <end position="27"/>
    </location>
</feature>
<feature type="region of interest" description="Disordered" evidence="8">
    <location>
        <begin position="807"/>
        <end position="833"/>
    </location>
</feature>
<gene>
    <name evidence="10" type="ORF">CHIRRI_LOCUS11462</name>
</gene>
<dbReference type="Gene3D" id="1.25.40.10">
    <property type="entry name" value="Tetratricopeptide repeat domain"/>
    <property type="match status" value="2"/>
</dbReference>
<evidence type="ECO:0000256" key="8">
    <source>
        <dbReference type="SAM" id="MobiDB-lite"/>
    </source>
</evidence>
<evidence type="ECO:0000256" key="7">
    <source>
        <dbReference type="PROSITE-ProRule" id="PRU00176"/>
    </source>
</evidence>
<reference evidence="10" key="2">
    <citation type="submission" date="2022-10" db="EMBL/GenBank/DDBJ databases">
        <authorList>
            <consortium name="ENA_rothamsted_submissions"/>
            <consortium name="culmorum"/>
            <person name="King R."/>
        </authorList>
    </citation>
    <scope>NUCLEOTIDE SEQUENCE</scope>
</reference>
<dbReference type="PANTHER" id="PTHR17204:SF25">
    <property type="entry name" value="RRM DOMAIN-CONTAINING PROTEIN"/>
    <property type="match status" value="1"/>
</dbReference>
<dbReference type="Proteomes" id="UP001153620">
    <property type="component" value="Chromosome 3"/>
</dbReference>
<dbReference type="OrthoDB" id="360390at2759"/>
<feature type="domain" description="RRM" evidence="9">
    <location>
        <begin position="600"/>
        <end position="674"/>
    </location>
</feature>
<evidence type="ECO:0000256" key="4">
    <source>
        <dbReference type="ARBA" id="ARBA00022884"/>
    </source>
</evidence>
<evidence type="ECO:0000256" key="3">
    <source>
        <dbReference type="ARBA" id="ARBA00022737"/>
    </source>
</evidence>
<feature type="compositionally biased region" description="Basic and acidic residues" evidence="8">
    <location>
        <begin position="539"/>
        <end position="590"/>
    </location>
</feature>
<dbReference type="InterPro" id="IPR003107">
    <property type="entry name" value="HAT"/>
</dbReference>
<evidence type="ECO:0000313" key="11">
    <source>
        <dbReference type="Proteomes" id="UP001153620"/>
    </source>
</evidence>
<organism evidence="10 11">
    <name type="scientific">Chironomus riparius</name>
    <dbReference type="NCBI Taxonomy" id="315576"/>
    <lineage>
        <taxon>Eukaryota</taxon>
        <taxon>Metazoa</taxon>
        <taxon>Ecdysozoa</taxon>
        <taxon>Arthropoda</taxon>
        <taxon>Hexapoda</taxon>
        <taxon>Insecta</taxon>
        <taxon>Pterygota</taxon>
        <taxon>Neoptera</taxon>
        <taxon>Endopterygota</taxon>
        <taxon>Diptera</taxon>
        <taxon>Nematocera</taxon>
        <taxon>Chironomoidea</taxon>
        <taxon>Chironomidae</taxon>
        <taxon>Chironominae</taxon>
        <taxon>Chironomus</taxon>
    </lineage>
</organism>
<dbReference type="AlphaFoldDB" id="A0A9N9S5J2"/>
<sequence length="833" mass="97607">MEETKMSEDDSVNEVESDEESSSESVDEEIKLSQNFITVLQKISSDSKNYEDYILLLDIAHDLNDLDKIRQSIELFSKEFPLSPELWMKYLKTEVIIAQTEEEIDNLIKVFKKALDDYYSVDIALEYASLTSRCSDKQAKEIWDDLIPVFGYDYWKGRLIWKAWRDDYMKRETDQIEMIRKVVKKFKEELLLPLHEMQLTYVEFREFLEKFGDQLQKPFDREAFEVEVKDTKKILQKVKPFESKLSKLDNKAHHERVETFKNYVDECSELEEEYVQVLYERMITACCLNETVWKAYIEYIQNRASDWAPLESNKSKIFLQTDLDIVNRGLRNCNWSADLYIEKIRILETKKETKEKVQLVLEEATQVQYKSPDPLVKVWIEYLTYLVRSTNFNEEKETEILRNNFNLAWNSLGWQFGNLADCDCEILKFWGRIEYSKLNDHNQGKQLWNTVMESNDNYLKTALWIEYAKLEHQYKGTDAARWICKRALKVHDLNDVPSMVSFWLRFERCHGTLESLKACQSICEKVLKQHNRKFSSNKRKSDNFSKEKDKEPNENKRKLPEDENPQHKKKFKEDTKEAAPKYREQEKAEEMEIDTTKDHVRVFLSNLDITVTLKDLQDTFPEINVVNFNMIAKGKGKTGFGYAELASEVDVRKALRLDRRLLSGRPVFISPCERDKTHRAHGFKYSTNIEPKKLFVKGLSYSAENDDLQKLFGPFGKIVDIRIVMNKFGKKKGCAYIEFEEEGPVKKAVMKLDQIEFMGKKITVAISEPPKPDSKAPQPPITQNSKQMIARTEQKSRISFIPASVQKSNLTASAPPSSQPAMSNDDFRKLISK</sequence>
<evidence type="ECO:0000259" key="9">
    <source>
        <dbReference type="PROSITE" id="PS50102"/>
    </source>
</evidence>
<comment type="subcellular location">
    <subcellularLocation>
        <location evidence="1">Nucleus</location>
    </subcellularLocation>
</comment>
<name>A0A9N9S5J2_9DIPT</name>
<keyword evidence="5" id="KW-0508">mRNA splicing</keyword>
<feature type="compositionally biased region" description="Low complexity" evidence="8">
    <location>
        <begin position="812"/>
        <end position="821"/>
    </location>
</feature>
<dbReference type="InterPro" id="IPR011990">
    <property type="entry name" value="TPR-like_helical_dom_sf"/>
</dbReference>
<dbReference type="PANTHER" id="PTHR17204">
    <property type="entry name" value="PRE-MRNA PROCESSING PROTEIN PRP39-RELATED"/>
    <property type="match status" value="1"/>
</dbReference>
<proteinExistence type="predicted"/>
<feature type="domain" description="RRM" evidence="9">
    <location>
        <begin position="692"/>
        <end position="769"/>
    </location>
</feature>
<dbReference type="GO" id="GO:0006397">
    <property type="term" value="P:mRNA processing"/>
    <property type="evidence" value="ECO:0007669"/>
    <property type="project" value="UniProtKB-KW"/>
</dbReference>
<keyword evidence="6" id="KW-0539">Nucleus</keyword>
<dbReference type="EMBL" id="OU895879">
    <property type="protein sequence ID" value="CAG9808625.1"/>
    <property type="molecule type" value="Genomic_DNA"/>
</dbReference>
<dbReference type="Pfam" id="PF23240">
    <property type="entry name" value="HAT_PRP39_N"/>
    <property type="match status" value="1"/>
</dbReference>
<dbReference type="SMART" id="SM00386">
    <property type="entry name" value="HAT"/>
    <property type="match status" value="6"/>
</dbReference>
<dbReference type="InterPro" id="IPR000504">
    <property type="entry name" value="RRM_dom"/>
</dbReference>
<evidence type="ECO:0000313" key="10">
    <source>
        <dbReference type="EMBL" id="CAG9808625.1"/>
    </source>
</evidence>
<protein>
    <recommendedName>
        <fullName evidence="9">RRM domain-containing protein</fullName>
    </recommendedName>
</protein>
<accession>A0A9N9S5J2</accession>
<evidence type="ECO:0000256" key="1">
    <source>
        <dbReference type="ARBA" id="ARBA00004123"/>
    </source>
</evidence>
<dbReference type="SMART" id="SM00360">
    <property type="entry name" value="RRM"/>
    <property type="match status" value="2"/>
</dbReference>
<feature type="region of interest" description="Disordered" evidence="8">
    <location>
        <begin position="1"/>
        <end position="27"/>
    </location>
</feature>
<dbReference type="InterPro" id="IPR035979">
    <property type="entry name" value="RBD_domain_sf"/>
</dbReference>
<dbReference type="InterPro" id="IPR012677">
    <property type="entry name" value="Nucleotide-bd_a/b_plait_sf"/>
</dbReference>
<dbReference type="GO" id="GO:0003723">
    <property type="term" value="F:RNA binding"/>
    <property type="evidence" value="ECO:0007669"/>
    <property type="project" value="UniProtKB-UniRule"/>
</dbReference>
<dbReference type="PROSITE" id="PS50102">
    <property type="entry name" value="RRM"/>
    <property type="match status" value="2"/>
</dbReference>
<dbReference type="SUPFAM" id="SSF54928">
    <property type="entry name" value="RNA-binding domain, RBD"/>
    <property type="match status" value="2"/>
</dbReference>
<keyword evidence="2" id="KW-0507">mRNA processing</keyword>
<dbReference type="Gene3D" id="3.30.70.330">
    <property type="match status" value="2"/>
</dbReference>